<reference evidence="1 2" key="1">
    <citation type="submission" date="2024-03" db="EMBL/GenBank/DDBJ databases">
        <title>Complete genome sequence of the green alga Chloropicon roscoffensis RCC1871.</title>
        <authorList>
            <person name="Lemieux C."/>
            <person name="Pombert J.-F."/>
            <person name="Otis C."/>
            <person name="Turmel M."/>
        </authorList>
    </citation>
    <scope>NUCLEOTIDE SEQUENCE [LARGE SCALE GENOMIC DNA]</scope>
    <source>
        <strain evidence="1 2">RCC1871</strain>
    </source>
</reference>
<accession>A0AAX4PNI1</accession>
<evidence type="ECO:0000313" key="2">
    <source>
        <dbReference type="Proteomes" id="UP001472866"/>
    </source>
</evidence>
<dbReference type="Proteomes" id="UP001472866">
    <property type="component" value="Chromosome 19"/>
</dbReference>
<dbReference type="SUPFAM" id="SSF50729">
    <property type="entry name" value="PH domain-like"/>
    <property type="match status" value="1"/>
</dbReference>
<dbReference type="Pfam" id="PF03382">
    <property type="entry name" value="DUF285"/>
    <property type="match status" value="1"/>
</dbReference>
<proteinExistence type="predicted"/>
<protein>
    <submittedName>
        <fullName evidence="1">DUF285 domain-containing protein</fullName>
    </submittedName>
</protein>
<dbReference type="InterPro" id="IPR005046">
    <property type="entry name" value="DUF285"/>
</dbReference>
<evidence type="ECO:0000313" key="1">
    <source>
        <dbReference type="EMBL" id="WZN67235.1"/>
    </source>
</evidence>
<dbReference type="InterPro" id="IPR011993">
    <property type="entry name" value="PH-like_dom_sf"/>
</dbReference>
<keyword evidence="2" id="KW-1185">Reference proteome</keyword>
<organism evidence="1 2">
    <name type="scientific">Chloropicon roscoffensis</name>
    <dbReference type="NCBI Taxonomy" id="1461544"/>
    <lineage>
        <taxon>Eukaryota</taxon>
        <taxon>Viridiplantae</taxon>
        <taxon>Chlorophyta</taxon>
        <taxon>Chloropicophyceae</taxon>
        <taxon>Chloropicales</taxon>
        <taxon>Chloropicaceae</taxon>
        <taxon>Chloropicon</taxon>
    </lineage>
</organism>
<dbReference type="Gene3D" id="2.30.29.30">
    <property type="entry name" value="Pleckstrin-homology domain (PH domain)/Phosphotyrosine-binding domain (PTB)"/>
    <property type="match status" value="1"/>
</dbReference>
<dbReference type="EMBL" id="CP151519">
    <property type="protein sequence ID" value="WZN67235.1"/>
    <property type="molecule type" value="Genomic_DNA"/>
</dbReference>
<name>A0AAX4PNI1_9CHLO</name>
<dbReference type="InterPro" id="IPR011889">
    <property type="entry name" value="Liste_lipo_26"/>
</dbReference>
<gene>
    <name evidence="1" type="ORF">HKI87_19g88080</name>
</gene>
<dbReference type="NCBIfam" id="TIGR02167">
    <property type="entry name" value="Liste_lipo_26"/>
    <property type="match status" value="5"/>
</dbReference>
<sequence length="298" mass="35079">MAETTTGVIFEGWVSKKKGSAFAAFFKGTKKRYCKLQQGTGTLEFYDKEENGELLTNVKVKEVDLPYEDKWVHVWGHNDVKSKDAYLRIQGDVEVPGDTEEWYEKIQSLFTKRTDEDIHEAAKAWVQDRDAAERRLGHIRDWDVSEVTNMKELFRITVEEQMTFKEDLSKWDTSSVTNMFRMFQNCREFKSDLSKWDTSKVRNMGQMFHGAWVFKSNLSKWETSNVKDMHMMFMGCREFTSDLSKWRTGQVENMMKMFLSAEKFTSDLSNWDTCKVTDMTRMFDAAHALKEKPSWYKS</sequence>
<dbReference type="AlphaFoldDB" id="A0AAX4PNI1"/>